<evidence type="ECO:0000313" key="3">
    <source>
        <dbReference type="Proteomes" id="UP000183760"/>
    </source>
</evidence>
<accession>A0A511T7W3</accession>
<dbReference type="OrthoDB" id="9796131at2"/>
<dbReference type="AlphaFoldDB" id="A0A511T7W3"/>
<dbReference type="InterPro" id="IPR011749">
    <property type="entry name" value="CHP02243"/>
</dbReference>
<organism evidence="1 4">
    <name type="scientific">Myxococcus fulvus</name>
    <dbReference type="NCBI Taxonomy" id="33"/>
    <lineage>
        <taxon>Bacteria</taxon>
        <taxon>Pseudomonadati</taxon>
        <taxon>Myxococcota</taxon>
        <taxon>Myxococcia</taxon>
        <taxon>Myxococcales</taxon>
        <taxon>Cystobacterineae</taxon>
        <taxon>Myxococcaceae</taxon>
        <taxon>Myxococcus</taxon>
    </lineage>
</organism>
<evidence type="ECO:0000313" key="1">
    <source>
        <dbReference type="EMBL" id="GEN10276.1"/>
    </source>
</evidence>
<dbReference type="RefSeq" id="WP_074957753.1">
    <property type="nucleotide sequence ID" value="NZ_BJXR01000037.1"/>
</dbReference>
<reference evidence="2 3" key="1">
    <citation type="submission" date="2016-10" db="EMBL/GenBank/DDBJ databases">
        <authorList>
            <person name="Varghese N."/>
            <person name="Submissions S."/>
        </authorList>
    </citation>
    <scope>NUCLEOTIDE SEQUENCE [LARGE SCALE GENOMIC DNA]</scope>
    <source>
        <strain evidence="2 3">DSM 16525</strain>
    </source>
</reference>
<dbReference type="EMBL" id="FOIB01000010">
    <property type="protein sequence ID" value="SEU34767.1"/>
    <property type="molecule type" value="Genomic_DNA"/>
</dbReference>
<dbReference type="EMBL" id="BJXR01000037">
    <property type="protein sequence ID" value="GEN10276.1"/>
    <property type="molecule type" value="Genomic_DNA"/>
</dbReference>
<protein>
    <submittedName>
        <fullName evidence="1 2">Baseplate assembly protein</fullName>
    </submittedName>
</protein>
<reference evidence="1 4" key="2">
    <citation type="submission" date="2019-07" db="EMBL/GenBank/DDBJ databases">
        <title>Whole genome shotgun sequence of Myxococcus fulvus NBRC 100333.</title>
        <authorList>
            <person name="Hosoyama A."/>
            <person name="Uohara A."/>
            <person name="Ohji S."/>
            <person name="Ichikawa N."/>
        </authorList>
    </citation>
    <scope>NUCLEOTIDE SEQUENCE [LARGE SCALE GENOMIC DNA]</scope>
    <source>
        <strain evidence="1 4">NBRC 100333</strain>
    </source>
</reference>
<comment type="caution">
    <text evidence="1">The sequence shown here is derived from an EMBL/GenBank/DDBJ whole genome shotgun (WGS) entry which is preliminary data.</text>
</comment>
<proteinExistence type="predicted"/>
<evidence type="ECO:0000313" key="4">
    <source>
        <dbReference type="Proteomes" id="UP000321514"/>
    </source>
</evidence>
<dbReference type="NCBIfam" id="TIGR02243">
    <property type="entry name" value="putative baseplate assembly protein"/>
    <property type="match status" value="1"/>
</dbReference>
<sequence length="866" mass="95239">MGARYVCQSEQRRRLVEAHPTFNGIDYLEVLDEEAATLELERQRTLWVRCYKPLPATISADNVGITGGVRLKDIGVALAFRMDQPPPEPRTTQAERDEYARRVALDVENGTTETQQTLVVRTTSSGDFSTYTLALLRGFLDTVPLEGFDALLSRVDFTFKVECPSEFDCAPPKSAVTPDGVDPTIDYLTRDYASFRRLLLDRLSEVAPHWKERNPADLGVTLVELMAYSADYLSYYQDAVATEAYLGTARKRTSVRRHARLLDYPMHDGGNARAWVTVSLTPDAEGTPLAGPTEVTPGTVFITTVDAPRVVDAKQLQAAIVSGAEVFESLHPTTLYSGHGRITFHTWGEDRCCLPRGATAATLLNPPSPADPTKKTFTPENFSEGKVLILEEARGSSTGRAVDADPSRRHTVRLTEVAFGEDPLLGVDVVEVSWHTEDALPFELCLWTVTVPHDSTGEKEDVPGQPAPVSVARGNVVLVDHGRTLTEDLPAVPETGGYRPRLSRGPLTQVSRVEGGRAMDPTASATSALRSAPEEALPALWLREAESGRVWVPRRTLLNSGRFSRELVAEVEDDGRARLRFGDNVLGERPGAGVGMTATYRIGNGGAGNVGAESISHVYSPVGGAWRDAILRVRNPLPARGGVEPEAVERVRIDAPQAFRIQQRAVTEEDYAEVAQRHPEVQRAVGSLRWTGSWHTMFITVDRRGGFPVDVAFSERLTTFLERFRLAGYDLRVDAPLFVPLDIAMTVCVLPGYLAANVKAALLEVFGNGELPDGRRAFFHPDNFTFGEPVYLSQLVATAMKVPGVAWVETEDAPGKPQRFRRFGQVPRDEWKNGLIAMDRLEIARLDNDPSQPENGKLDFYMQGGL</sequence>
<dbReference type="STRING" id="1334629.MFUL124B02_13950"/>
<dbReference type="Proteomes" id="UP000183760">
    <property type="component" value="Unassembled WGS sequence"/>
</dbReference>
<gene>
    <name evidence="1" type="ORF">MFU01_53130</name>
    <name evidence="2" type="ORF">SAMN05443572_110122</name>
</gene>
<keyword evidence="3" id="KW-1185">Reference proteome</keyword>
<name>A0A511T7W3_MYXFU</name>
<evidence type="ECO:0000313" key="2">
    <source>
        <dbReference type="EMBL" id="SEU34767.1"/>
    </source>
</evidence>
<dbReference type="Proteomes" id="UP000321514">
    <property type="component" value="Unassembled WGS sequence"/>
</dbReference>